<dbReference type="InterPro" id="IPR014729">
    <property type="entry name" value="Rossmann-like_a/b/a_fold"/>
</dbReference>
<dbReference type="Gene3D" id="3.40.50.620">
    <property type="entry name" value="HUPs"/>
    <property type="match status" value="1"/>
</dbReference>
<name>A0A2A9CRD5_9ACTN</name>
<evidence type="ECO:0000313" key="2">
    <source>
        <dbReference type="EMBL" id="PFG16645.1"/>
    </source>
</evidence>
<reference evidence="2 3" key="1">
    <citation type="submission" date="2017-10" db="EMBL/GenBank/DDBJ databases">
        <title>Sequencing the genomes of 1000 actinobacteria strains.</title>
        <authorList>
            <person name="Klenk H.-P."/>
        </authorList>
    </citation>
    <scope>NUCLEOTIDE SEQUENCE [LARGE SCALE GENOMIC DNA]</scope>
    <source>
        <strain evidence="2 3">DSM 15597</strain>
    </source>
</reference>
<organism evidence="2 3">
    <name type="scientific">Propionicimonas paludicola</name>
    <dbReference type="NCBI Taxonomy" id="185243"/>
    <lineage>
        <taxon>Bacteria</taxon>
        <taxon>Bacillati</taxon>
        <taxon>Actinomycetota</taxon>
        <taxon>Actinomycetes</taxon>
        <taxon>Propionibacteriales</taxon>
        <taxon>Nocardioidaceae</taxon>
        <taxon>Propionicimonas</taxon>
    </lineage>
</organism>
<proteinExistence type="predicted"/>
<dbReference type="Pfam" id="PF00582">
    <property type="entry name" value="Usp"/>
    <property type="match status" value="1"/>
</dbReference>
<evidence type="ECO:0000259" key="1">
    <source>
        <dbReference type="Pfam" id="PF00582"/>
    </source>
</evidence>
<dbReference type="SUPFAM" id="SSF52402">
    <property type="entry name" value="Adenine nucleotide alpha hydrolases-like"/>
    <property type="match status" value="1"/>
</dbReference>
<dbReference type="InterPro" id="IPR006016">
    <property type="entry name" value="UspA"/>
</dbReference>
<protein>
    <submittedName>
        <fullName evidence="2">Universal stress protein family protein</fullName>
    </submittedName>
</protein>
<dbReference type="RefSeq" id="WP_169923750.1">
    <property type="nucleotide sequence ID" value="NZ_PDJC01000001.1"/>
</dbReference>
<feature type="domain" description="UspA" evidence="1">
    <location>
        <begin position="63"/>
        <end position="142"/>
    </location>
</feature>
<sequence length="158" mass="16688">MKVLVWIAEATWPSCVDTVSELFPDADVRLLATVPTDVVAQTAGARIGLWGRGTSGNPASSVTELAQTAARDRLAAAEARLGRPAEQEVRSGRPERDVTAAAAEVDVLVLARDGDLSRLGPRSLDKHTRFVVDHAPCRVVLVWPGVAPGLASIPPPPD</sequence>
<dbReference type="EMBL" id="PDJC01000001">
    <property type="protein sequence ID" value="PFG16645.1"/>
    <property type="molecule type" value="Genomic_DNA"/>
</dbReference>
<keyword evidence="3" id="KW-1185">Reference proteome</keyword>
<comment type="caution">
    <text evidence="2">The sequence shown here is derived from an EMBL/GenBank/DDBJ whole genome shotgun (WGS) entry which is preliminary data.</text>
</comment>
<gene>
    <name evidence="2" type="ORF">ATK74_1196</name>
</gene>
<evidence type="ECO:0000313" key="3">
    <source>
        <dbReference type="Proteomes" id="UP000226079"/>
    </source>
</evidence>
<accession>A0A2A9CRD5</accession>
<dbReference type="AlphaFoldDB" id="A0A2A9CRD5"/>
<dbReference type="Proteomes" id="UP000226079">
    <property type="component" value="Unassembled WGS sequence"/>
</dbReference>